<dbReference type="PANTHER" id="PTHR44591:SF14">
    <property type="entry name" value="PROTEIN PILG"/>
    <property type="match status" value="1"/>
</dbReference>
<organism evidence="5 6">
    <name type="scientific">Azospirillum oleiclasticum</name>
    <dbReference type="NCBI Taxonomy" id="2735135"/>
    <lineage>
        <taxon>Bacteria</taxon>
        <taxon>Pseudomonadati</taxon>
        <taxon>Pseudomonadota</taxon>
        <taxon>Alphaproteobacteria</taxon>
        <taxon>Rhodospirillales</taxon>
        <taxon>Azospirillaceae</taxon>
        <taxon>Azospirillum</taxon>
    </lineage>
</organism>
<dbReference type="PROSITE" id="PS50110">
    <property type="entry name" value="RESPONSE_REGULATORY"/>
    <property type="match status" value="1"/>
</dbReference>
<evidence type="ECO:0000259" key="4">
    <source>
        <dbReference type="PROSITE" id="PS50110"/>
    </source>
</evidence>
<reference evidence="5 6" key="1">
    <citation type="submission" date="2020-05" db="EMBL/GenBank/DDBJ databases">
        <title>Azospirillum oleiclasticum sp. nov, a nitrogen-fixing and heavy crude oil-emulsifying bacterium isolated from the crude oil of Yumen Oilfield.</title>
        <authorList>
            <person name="Wu D."/>
            <person name="Cai M."/>
            <person name="Zhang X."/>
        </authorList>
    </citation>
    <scope>NUCLEOTIDE SEQUENCE [LARGE SCALE GENOMIC DNA]</scope>
    <source>
        <strain evidence="5 6">ROY-1-1-2</strain>
    </source>
</reference>
<protein>
    <submittedName>
        <fullName evidence="5">Response regulator</fullName>
    </submittedName>
</protein>
<feature type="modified residue" description="4-aspartylphosphate" evidence="3">
    <location>
        <position position="52"/>
    </location>
</feature>
<evidence type="ECO:0000256" key="3">
    <source>
        <dbReference type="PROSITE-ProRule" id="PRU00169"/>
    </source>
</evidence>
<feature type="domain" description="Response regulatory" evidence="4">
    <location>
        <begin position="3"/>
        <end position="121"/>
    </location>
</feature>
<evidence type="ECO:0000313" key="6">
    <source>
        <dbReference type="Proteomes" id="UP000584642"/>
    </source>
</evidence>
<sequence length="126" mass="13905">MARILVVDDDITSLELAALVCEQDGHDVIRAEDGRVAMRDLRIHEVDLVLTDIMMPDIDGFSVVQLARQLQPGIKVIVVSAIGDRVPQDMTTMAFDKLGVDRVITKPYRPHMLIKAIRELLSGGSA</sequence>
<dbReference type="SMART" id="SM00448">
    <property type="entry name" value="REC"/>
    <property type="match status" value="1"/>
</dbReference>
<comment type="caution">
    <text evidence="5">The sequence shown here is derived from an EMBL/GenBank/DDBJ whole genome shotgun (WGS) entry which is preliminary data.</text>
</comment>
<keyword evidence="1 3" id="KW-0597">Phosphoprotein</keyword>
<dbReference type="InterPro" id="IPR011006">
    <property type="entry name" value="CheY-like_superfamily"/>
</dbReference>
<dbReference type="EMBL" id="JABFDB010000001">
    <property type="protein sequence ID" value="NYZ18280.1"/>
    <property type="molecule type" value="Genomic_DNA"/>
</dbReference>
<name>A0ABX2T363_9PROT</name>
<evidence type="ECO:0000313" key="5">
    <source>
        <dbReference type="EMBL" id="NYZ18280.1"/>
    </source>
</evidence>
<keyword evidence="2" id="KW-0902">Two-component regulatory system</keyword>
<dbReference type="Proteomes" id="UP000584642">
    <property type="component" value="Unassembled WGS sequence"/>
</dbReference>
<dbReference type="Pfam" id="PF00072">
    <property type="entry name" value="Response_reg"/>
    <property type="match status" value="1"/>
</dbReference>
<accession>A0ABX2T363</accession>
<dbReference type="SUPFAM" id="SSF52172">
    <property type="entry name" value="CheY-like"/>
    <property type="match status" value="1"/>
</dbReference>
<dbReference type="PANTHER" id="PTHR44591">
    <property type="entry name" value="STRESS RESPONSE REGULATOR PROTEIN 1"/>
    <property type="match status" value="1"/>
</dbReference>
<dbReference type="Gene3D" id="3.40.50.2300">
    <property type="match status" value="1"/>
</dbReference>
<gene>
    <name evidence="5" type="ORF">HND93_01035</name>
</gene>
<proteinExistence type="predicted"/>
<evidence type="ECO:0000256" key="1">
    <source>
        <dbReference type="ARBA" id="ARBA00022553"/>
    </source>
</evidence>
<dbReference type="InterPro" id="IPR050595">
    <property type="entry name" value="Bact_response_regulator"/>
</dbReference>
<keyword evidence="6" id="KW-1185">Reference proteome</keyword>
<dbReference type="InterPro" id="IPR001789">
    <property type="entry name" value="Sig_transdc_resp-reg_receiver"/>
</dbReference>
<dbReference type="RefSeq" id="WP_180280036.1">
    <property type="nucleotide sequence ID" value="NZ_JABFDB010000001.1"/>
</dbReference>
<evidence type="ECO:0000256" key="2">
    <source>
        <dbReference type="ARBA" id="ARBA00023012"/>
    </source>
</evidence>